<comment type="caution">
    <text evidence="5">The sequence shown here is derived from an EMBL/GenBank/DDBJ whole genome shotgun (WGS) entry which is preliminary data.</text>
</comment>
<sequence length="243" mass="26930">MSTVGESAAHQASSPMYRRIKEHILEHILAGDWSAGDRIPSEHELKDQFRVSRMTVHRALRELVDEGYVSRVVGAGTYVMDRRVAAATMAVHDLCEEARRSGRRCRTKLLALSHGTVWPEIAARLGVASGSSVSHVVIVRWVDNWPVQLEERWVASARAPSFLTQDLTDETPAAVLGRLLPAISFDFEVRAVMPRRRIRTILALGAEEPALLVTETATLDGEIVSVADLHHPASRYALPGRFL</sequence>
<dbReference type="Gene3D" id="1.10.10.10">
    <property type="entry name" value="Winged helix-like DNA-binding domain superfamily/Winged helix DNA-binding domain"/>
    <property type="match status" value="1"/>
</dbReference>
<dbReference type="InterPro" id="IPR028978">
    <property type="entry name" value="Chorismate_lyase_/UTRA_dom_sf"/>
</dbReference>
<evidence type="ECO:0000259" key="4">
    <source>
        <dbReference type="PROSITE" id="PS50949"/>
    </source>
</evidence>
<evidence type="ECO:0000313" key="6">
    <source>
        <dbReference type="Proteomes" id="UP000218151"/>
    </source>
</evidence>
<evidence type="ECO:0000256" key="3">
    <source>
        <dbReference type="ARBA" id="ARBA00023163"/>
    </source>
</evidence>
<dbReference type="PANTHER" id="PTHR44846">
    <property type="entry name" value="MANNOSYL-D-GLYCERATE TRANSPORT/METABOLISM SYSTEM REPRESSOR MNGR-RELATED"/>
    <property type="match status" value="1"/>
</dbReference>
<dbReference type="PRINTS" id="PR00035">
    <property type="entry name" value="HTHGNTR"/>
</dbReference>
<organism evidence="5 6">
    <name type="scientific">Sphingomonas lenta</name>
    <dbReference type="NCBI Taxonomy" id="1141887"/>
    <lineage>
        <taxon>Bacteria</taxon>
        <taxon>Pseudomonadati</taxon>
        <taxon>Pseudomonadota</taxon>
        <taxon>Alphaproteobacteria</taxon>
        <taxon>Sphingomonadales</taxon>
        <taxon>Sphingomonadaceae</taxon>
        <taxon>Sphingomonas</taxon>
    </lineage>
</organism>
<keyword evidence="2" id="KW-0238">DNA-binding</keyword>
<dbReference type="OrthoDB" id="9808698at2"/>
<dbReference type="InterPro" id="IPR050679">
    <property type="entry name" value="Bact_HTH_transcr_reg"/>
</dbReference>
<dbReference type="GO" id="GO:0003677">
    <property type="term" value="F:DNA binding"/>
    <property type="evidence" value="ECO:0007669"/>
    <property type="project" value="UniProtKB-KW"/>
</dbReference>
<proteinExistence type="predicted"/>
<dbReference type="SUPFAM" id="SSF46785">
    <property type="entry name" value="Winged helix' DNA-binding domain"/>
    <property type="match status" value="1"/>
</dbReference>
<dbReference type="EMBL" id="NSLI01000006">
    <property type="protein sequence ID" value="PAX06468.1"/>
    <property type="molecule type" value="Genomic_DNA"/>
</dbReference>
<dbReference type="SUPFAM" id="SSF64288">
    <property type="entry name" value="Chorismate lyase-like"/>
    <property type="match status" value="1"/>
</dbReference>
<dbReference type="AlphaFoldDB" id="A0A2A2SB41"/>
<dbReference type="InterPro" id="IPR036390">
    <property type="entry name" value="WH_DNA-bd_sf"/>
</dbReference>
<reference evidence="6" key="1">
    <citation type="submission" date="2017-09" db="EMBL/GenBank/DDBJ databases">
        <authorList>
            <person name="Feng G."/>
            <person name="Zhu H."/>
        </authorList>
    </citation>
    <scope>NUCLEOTIDE SEQUENCE [LARGE SCALE GENOMIC DNA]</scope>
    <source>
        <strain evidence="6">1PNM-20</strain>
    </source>
</reference>
<dbReference type="SMART" id="SM00866">
    <property type="entry name" value="UTRA"/>
    <property type="match status" value="1"/>
</dbReference>
<name>A0A2A2SB41_9SPHN</name>
<keyword evidence="6" id="KW-1185">Reference proteome</keyword>
<dbReference type="FunFam" id="1.10.10.10:FF:000079">
    <property type="entry name" value="GntR family transcriptional regulator"/>
    <property type="match status" value="1"/>
</dbReference>
<dbReference type="InterPro" id="IPR000524">
    <property type="entry name" value="Tscrpt_reg_HTH_GntR"/>
</dbReference>
<evidence type="ECO:0000256" key="1">
    <source>
        <dbReference type="ARBA" id="ARBA00023015"/>
    </source>
</evidence>
<dbReference type="Gene3D" id="3.40.1410.10">
    <property type="entry name" value="Chorismate lyase-like"/>
    <property type="match status" value="1"/>
</dbReference>
<dbReference type="InterPro" id="IPR036388">
    <property type="entry name" value="WH-like_DNA-bd_sf"/>
</dbReference>
<dbReference type="PROSITE" id="PS50949">
    <property type="entry name" value="HTH_GNTR"/>
    <property type="match status" value="1"/>
</dbReference>
<keyword evidence="3" id="KW-0804">Transcription</keyword>
<dbReference type="Pfam" id="PF07702">
    <property type="entry name" value="UTRA"/>
    <property type="match status" value="1"/>
</dbReference>
<dbReference type="Pfam" id="PF00392">
    <property type="entry name" value="GntR"/>
    <property type="match status" value="1"/>
</dbReference>
<dbReference type="InterPro" id="IPR011663">
    <property type="entry name" value="UTRA"/>
</dbReference>
<dbReference type="SMART" id="SM00345">
    <property type="entry name" value="HTH_GNTR"/>
    <property type="match status" value="1"/>
</dbReference>
<keyword evidence="1" id="KW-0805">Transcription regulation</keyword>
<protein>
    <submittedName>
        <fullName evidence="5">Histidine utilization repressor</fullName>
    </submittedName>
</protein>
<evidence type="ECO:0000313" key="5">
    <source>
        <dbReference type="EMBL" id="PAX06468.1"/>
    </source>
</evidence>
<dbReference type="CDD" id="cd07377">
    <property type="entry name" value="WHTH_GntR"/>
    <property type="match status" value="1"/>
</dbReference>
<dbReference type="Proteomes" id="UP000218151">
    <property type="component" value="Unassembled WGS sequence"/>
</dbReference>
<dbReference type="GO" id="GO:0003700">
    <property type="term" value="F:DNA-binding transcription factor activity"/>
    <property type="evidence" value="ECO:0007669"/>
    <property type="project" value="InterPro"/>
</dbReference>
<evidence type="ECO:0000256" key="2">
    <source>
        <dbReference type="ARBA" id="ARBA00023125"/>
    </source>
</evidence>
<feature type="domain" description="HTH gntR-type" evidence="4">
    <location>
        <begin position="14"/>
        <end position="82"/>
    </location>
</feature>
<dbReference type="PANTHER" id="PTHR44846:SF16">
    <property type="entry name" value="TRANSCRIPTIONAL REGULATOR PHNF-RELATED"/>
    <property type="match status" value="1"/>
</dbReference>
<accession>A0A2A2SB41</accession>
<gene>
    <name evidence="5" type="ORF">CKY28_17075</name>
</gene>